<evidence type="ECO:0000259" key="5">
    <source>
        <dbReference type="PROSITE" id="PS51891"/>
    </source>
</evidence>
<proteinExistence type="inferred from homology"/>
<evidence type="ECO:0000313" key="7">
    <source>
        <dbReference type="Proteomes" id="UP000309389"/>
    </source>
</evidence>
<evidence type="ECO:0000256" key="4">
    <source>
        <dbReference type="ARBA" id="ARBA00023239"/>
    </source>
</evidence>
<evidence type="ECO:0000256" key="3">
    <source>
        <dbReference type="ARBA" id="ARBA00022833"/>
    </source>
</evidence>
<keyword evidence="7" id="KW-1185">Reference proteome</keyword>
<reference evidence="6 7" key="1">
    <citation type="submission" date="2019-04" db="EMBL/GenBank/DDBJ databases">
        <title>Altererythrobacter aquimixticola sp. nov., isolated from sediment of junction between the ocean and a freshwater spring.</title>
        <authorList>
            <person name="Yoon J.-H."/>
        </authorList>
    </citation>
    <scope>NUCLEOTIDE SEQUENCE [LARGE SCALE GENOMIC DNA]</scope>
    <source>
        <strain evidence="6 7">SSKS-13</strain>
    </source>
</reference>
<dbReference type="Proteomes" id="UP000309389">
    <property type="component" value="Unassembled WGS sequence"/>
</dbReference>
<dbReference type="InterPro" id="IPR011057">
    <property type="entry name" value="Mss4-like_sf"/>
</dbReference>
<dbReference type="PROSITE" id="PS51891">
    <property type="entry name" value="CENP_V_GFA"/>
    <property type="match status" value="1"/>
</dbReference>
<dbReference type="InterPro" id="IPR006913">
    <property type="entry name" value="CENP-V/GFA"/>
</dbReference>
<comment type="similarity">
    <text evidence="1">Belongs to the Gfa family.</text>
</comment>
<keyword evidence="3" id="KW-0862">Zinc</keyword>
<evidence type="ECO:0000256" key="1">
    <source>
        <dbReference type="ARBA" id="ARBA00005495"/>
    </source>
</evidence>
<dbReference type="SUPFAM" id="SSF51316">
    <property type="entry name" value="Mss4-like"/>
    <property type="match status" value="1"/>
</dbReference>
<dbReference type="EMBL" id="SSHH01000004">
    <property type="protein sequence ID" value="TIX49192.1"/>
    <property type="molecule type" value="Genomic_DNA"/>
</dbReference>
<dbReference type="AlphaFoldDB" id="A0A4T3F1F3"/>
<keyword evidence="2" id="KW-0479">Metal-binding</keyword>
<feature type="domain" description="CENP-V/GFA" evidence="5">
    <location>
        <begin position="2"/>
        <end position="117"/>
    </location>
</feature>
<dbReference type="Gene3D" id="3.90.1590.10">
    <property type="entry name" value="glutathione-dependent formaldehyde- activating enzyme (gfa)"/>
    <property type="match status" value="1"/>
</dbReference>
<dbReference type="PANTHER" id="PTHR33337:SF40">
    <property type="entry name" value="CENP-V_GFA DOMAIN-CONTAINING PROTEIN-RELATED"/>
    <property type="match status" value="1"/>
</dbReference>
<dbReference type="PANTHER" id="PTHR33337">
    <property type="entry name" value="GFA DOMAIN-CONTAINING PROTEIN"/>
    <property type="match status" value="1"/>
</dbReference>
<organism evidence="6 7">
    <name type="scientific">Alteraurantiacibacter aquimixticola</name>
    <dbReference type="NCBI Taxonomy" id="2489173"/>
    <lineage>
        <taxon>Bacteria</taxon>
        <taxon>Pseudomonadati</taxon>
        <taxon>Pseudomonadota</taxon>
        <taxon>Alphaproteobacteria</taxon>
        <taxon>Sphingomonadales</taxon>
        <taxon>Erythrobacteraceae</taxon>
        <taxon>Alteraurantiacibacter</taxon>
    </lineage>
</organism>
<evidence type="ECO:0000313" key="6">
    <source>
        <dbReference type="EMBL" id="TIX49192.1"/>
    </source>
</evidence>
<dbReference type="GO" id="GO:0046872">
    <property type="term" value="F:metal ion binding"/>
    <property type="evidence" value="ECO:0007669"/>
    <property type="project" value="UniProtKB-KW"/>
</dbReference>
<comment type="caution">
    <text evidence="6">The sequence shown here is derived from an EMBL/GenBank/DDBJ whole genome shotgun (WGS) entry which is preliminary data.</text>
</comment>
<accession>A0A4T3F1F3</accession>
<sequence length="132" mass="14485">MVTGGCRCGAIRYEAGGDISHHALCHCSDCQMGSGAPMVAWIAFKSDKFRVTKGETVTYNGTGKSLRQFCGTCGTPLFFFNEDFLPGIVDIQTVTLDDPDAFAPQAHVQVAERRKWMETVGDLPEFERFPGE</sequence>
<dbReference type="OrthoDB" id="7186766at2"/>
<dbReference type="Pfam" id="PF04828">
    <property type="entry name" value="GFA"/>
    <property type="match status" value="1"/>
</dbReference>
<dbReference type="RefSeq" id="WP_136694767.1">
    <property type="nucleotide sequence ID" value="NZ_SSHH01000004.1"/>
</dbReference>
<keyword evidence="4" id="KW-0456">Lyase</keyword>
<name>A0A4T3F1F3_9SPHN</name>
<evidence type="ECO:0000256" key="2">
    <source>
        <dbReference type="ARBA" id="ARBA00022723"/>
    </source>
</evidence>
<dbReference type="GO" id="GO:0016846">
    <property type="term" value="F:carbon-sulfur lyase activity"/>
    <property type="evidence" value="ECO:0007669"/>
    <property type="project" value="InterPro"/>
</dbReference>
<protein>
    <submittedName>
        <fullName evidence="6">GFA family protein</fullName>
    </submittedName>
</protein>
<gene>
    <name evidence="6" type="ORF">E5222_15880</name>
</gene>